<dbReference type="InterPro" id="IPR015943">
    <property type="entry name" value="WD40/YVTN_repeat-like_dom_sf"/>
</dbReference>
<dbReference type="SUPFAM" id="SSF51004">
    <property type="entry name" value="C-terminal (heme d1) domain of cytochrome cd1-nitrite reductase"/>
    <property type="match status" value="1"/>
</dbReference>
<dbReference type="EMBL" id="CP043046">
    <property type="protein sequence ID" value="QEI05257.1"/>
    <property type="molecule type" value="Genomic_DNA"/>
</dbReference>
<feature type="signal peptide" evidence="1">
    <location>
        <begin position="1"/>
        <end position="30"/>
    </location>
</feature>
<evidence type="ECO:0000313" key="2">
    <source>
        <dbReference type="EMBL" id="QEI05257.1"/>
    </source>
</evidence>
<keyword evidence="3" id="KW-1185">Reference proteome</keyword>
<dbReference type="RefSeq" id="WP_148813390.1">
    <property type="nucleotide sequence ID" value="NZ_CP043046.1"/>
</dbReference>
<evidence type="ECO:0000313" key="3">
    <source>
        <dbReference type="Proteomes" id="UP000325161"/>
    </source>
</evidence>
<name>A0A5C0AY07_9BURK</name>
<protein>
    <submittedName>
        <fullName evidence="2">YncE family protein</fullName>
    </submittedName>
</protein>
<dbReference type="InterPro" id="IPR011048">
    <property type="entry name" value="Haem_d1_sf"/>
</dbReference>
<reference evidence="2 3" key="1">
    <citation type="submission" date="2019-08" db="EMBL/GenBank/DDBJ databases">
        <title>Amphibian skin-associated Pigmentiphaga: genome sequence and occurrence across geography and hosts.</title>
        <authorList>
            <person name="Bletz M.C."/>
            <person name="Bunk B."/>
            <person name="Sproeer C."/>
            <person name="Biwer P."/>
            <person name="Reiter S."/>
            <person name="Rabemananjara F.C.E."/>
            <person name="Schulz S."/>
            <person name="Overmann J."/>
            <person name="Vences M."/>
        </authorList>
    </citation>
    <scope>NUCLEOTIDE SEQUENCE [LARGE SCALE GENOMIC DNA]</scope>
    <source>
        <strain evidence="2 3">Mada1488</strain>
    </source>
</reference>
<keyword evidence="1" id="KW-0732">Signal</keyword>
<dbReference type="Gene3D" id="2.130.10.10">
    <property type="entry name" value="YVTN repeat-like/Quinoprotein amine dehydrogenase"/>
    <property type="match status" value="1"/>
</dbReference>
<accession>A0A5C0AY07</accession>
<dbReference type="OrthoDB" id="7197435at2"/>
<dbReference type="PANTHER" id="PTHR47197">
    <property type="entry name" value="PROTEIN NIRF"/>
    <property type="match status" value="1"/>
</dbReference>
<dbReference type="InterPro" id="IPR051200">
    <property type="entry name" value="Host-pathogen_enzymatic-act"/>
</dbReference>
<sequence>MNTTHRIAGAAKHTAFALATLSLTISAAFAAPVFEQPDNTFAGKVMASGVNGPIVAGSEANVTGRGFKPGQQVTLSYGGQVLNHSGLAYIADDKGVFQGKIAVPAGTPAGQHGIVVQVLKPAAATSFDLKVSPVIAVSGQDRFTQTSQKLVPGLYQAAYSKKNDRIFVTAAVGRPPVQESQLLKLDPKTLAIESKITPAKAAGRNDGHVYAVYGVAVNDADDTVWVSETRDNSVAIYRQSDLALVKRLPAGSVPHARDIVFDETLGKAYASTPTASSVTLIDARTREVVKNIEFKTKVRGGEAGSMSLALDQAGHKLYTVTGSTNEAVVIDTRTDTVEKIFALDGAKSAAGVDVDAKNNRLYVASQGSDNLLIVDLASGKTLHNVPVGAGALNVVFDATSGLAYVSNRGAGTTTVVDGNGRIVANLDSGSFPNYAMADGRGNLYLINKAKGKDDPTGDRITKISRK</sequence>
<evidence type="ECO:0000256" key="1">
    <source>
        <dbReference type="SAM" id="SignalP"/>
    </source>
</evidence>
<organism evidence="2 3">
    <name type="scientific">Pigmentiphaga aceris</name>
    <dbReference type="NCBI Taxonomy" id="1940612"/>
    <lineage>
        <taxon>Bacteria</taxon>
        <taxon>Pseudomonadati</taxon>
        <taxon>Pseudomonadota</taxon>
        <taxon>Betaproteobacteria</taxon>
        <taxon>Burkholderiales</taxon>
        <taxon>Alcaligenaceae</taxon>
        <taxon>Pigmentiphaga</taxon>
    </lineage>
</organism>
<dbReference type="AlphaFoldDB" id="A0A5C0AY07"/>
<feature type="chain" id="PRO_5022853404" evidence="1">
    <location>
        <begin position="31"/>
        <end position="466"/>
    </location>
</feature>
<dbReference type="Proteomes" id="UP000325161">
    <property type="component" value="Chromosome"/>
</dbReference>
<proteinExistence type="predicted"/>
<dbReference type="KEGG" id="pacr:FXN63_04955"/>
<dbReference type="PANTHER" id="PTHR47197:SF3">
    <property type="entry name" value="DIHYDRO-HEME D1 DEHYDROGENASE"/>
    <property type="match status" value="1"/>
</dbReference>
<gene>
    <name evidence="2" type="ORF">FXN63_04955</name>
</gene>